<dbReference type="Proteomes" id="UP000324897">
    <property type="component" value="Unassembled WGS sequence"/>
</dbReference>
<evidence type="ECO:0008006" key="3">
    <source>
        <dbReference type="Google" id="ProtNLM"/>
    </source>
</evidence>
<reference evidence="1 2" key="1">
    <citation type="journal article" date="2019" name="Sci. Rep.">
        <title>A high-quality genome of Eragrostis curvula grass provides insights into Poaceae evolution and supports new strategies to enhance forage quality.</title>
        <authorList>
            <person name="Carballo J."/>
            <person name="Santos B.A.C.M."/>
            <person name="Zappacosta D."/>
            <person name="Garbus I."/>
            <person name="Selva J.P."/>
            <person name="Gallo C.A."/>
            <person name="Diaz A."/>
            <person name="Albertini E."/>
            <person name="Caccamo M."/>
            <person name="Echenique V."/>
        </authorList>
    </citation>
    <scope>NUCLEOTIDE SEQUENCE [LARGE SCALE GENOMIC DNA]</scope>
    <source>
        <strain evidence="2">cv. Victoria</strain>
        <tissue evidence="1">Leaf</tissue>
    </source>
</reference>
<proteinExistence type="predicted"/>
<dbReference type="AlphaFoldDB" id="A0A5J9STC1"/>
<evidence type="ECO:0000313" key="2">
    <source>
        <dbReference type="Proteomes" id="UP000324897"/>
    </source>
</evidence>
<dbReference type="EMBL" id="RWGY01000345">
    <property type="protein sequence ID" value="TVU02249.1"/>
    <property type="molecule type" value="Genomic_DNA"/>
</dbReference>
<accession>A0A5J9STC1</accession>
<dbReference type="SUPFAM" id="SSF56112">
    <property type="entry name" value="Protein kinase-like (PK-like)"/>
    <property type="match status" value="1"/>
</dbReference>
<dbReference type="Gramene" id="TVU02249">
    <property type="protein sequence ID" value="TVU02249"/>
    <property type="gene ID" value="EJB05_52264"/>
</dbReference>
<protein>
    <recommendedName>
        <fullName evidence="3">Serine-threonine/tyrosine-protein kinase catalytic domain-containing protein</fullName>
    </recommendedName>
</protein>
<dbReference type="InterPro" id="IPR011009">
    <property type="entry name" value="Kinase-like_dom_sf"/>
</dbReference>
<evidence type="ECO:0000313" key="1">
    <source>
        <dbReference type="EMBL" id="TVU02249.1"/>
    </source>
</evidence>
<comment type="caution">
    <text evidence="1">The sequence shown here is derived from an EMBL/GenBank/DDBJ whole genome shotgun (WGS) entry which is preliminary data.</text>
</comment>
<dbReference type="OrthoDB" id="4062651at2759"/>
<keyword evidence="2" id="KW-1185">Reference proteome</keyword>
<sequence length="176" mass="19359">MAPEWVSGLPITEKVHVYCYGVVLFELVKGVRISDWVVDGVLFADMDTRIVVKVIQEKMDADDQQTCFTDLIDWRLKGTFNELPTHSWMLYIHLPTHRPSPQRDLVEGEVRGGGGRAWFYGGRVQRQCKGGRYSGGGKVGDGLLVVLEVGSGGICGYGSPTWWKRPAHGHGGGADG</sequence>
<dbReference type="Gene3D" id="1.10.510.10">
    <property type="entry name" value="Transferase(Phosphotransferase) domain 1"/>
    <property type="match status" value="1"/>
</dbReference>
<gene>
    <name evidence="1" type="ORF">EJB05_52264</name>
</gene>
<feature type="non-terminal residue" evidence="1">
    <location>
        <position position="1"/>
    </location>
</feature>
<organism evidence="1 2">
    <name type="scientific">Eragrostis curvula</name>
    <name type="common">weeping love grass</name>
    <dbReference type="NCBI Taxonomy" id="38414"/>
    <lineage>
        <taxon>Eukaryota</taxon>
        <taxon>Viridiplantae</taxon>
        <taxon>Streptophyta</taxon>
        <taxon>Embryophyta</taxon>
        <taxon>Tracheophyta</taxon>
        <taxon>Spermatophyta</taxon>
        <taxon>Magnoliopsida</taxon>
        <taxon>Liliopsida</taxon>
        <taxon>Poales</taxon>
        <taxon>Poaceae</taxon>
        <taxon>PACMAD clade</taxon>
        <taxon>Chloridoideae</taxon>
        <taxon>Eragrostideae</taxon>
        <taxon>Eragrostidinae</taxon>
        <taxon>Eragrostis</taxon>
    </lineage>
</organism>
<name>A0A5J9STC1_9POAL</name>